<evidence type="ECO:0000313" key="1">
    <source>
        <dbReference type="EMBL" id="KOO35425.1"/>
    </source>
</evidence>
<dbReference type="Gene3D" id="1.20.120.1910">
    <property type="entry name" value="Cysteine-tRNA ligase, C-terminal anti-codon recognition domain"/>
    <property type="match status" value="2"/>
</dbReference>
<protein>
    <submittedName>
        <fullName evidence="1">Uncharacterized protein</fullName>
    </submittedName>
</protein>
<proteinExistence type="predicted"/>
<gene>
    <name evidence="1" type="ORF">Ctob_015656</name>
</gene>
<dbReference type="GO" id="GO:0004812">
    <property type="term" value="F:aminoacyl-tRNA ligase activity"/>
    <property type="evidence" value="ECO:0007669"/>
    <property type="project" value="InterPro"/>
</dbReference>
<evidence type="ECO:0000313" key="2">
    <source>
        <dbReference type="Proteomes" id="UP000037460"/>
    </source>
</evidence>
<dbReference type="SUPFAM" id="SSF47323">
    <property type="entry name" value="Anticodon-binding domain of a subclass of class I aminoacyl-tRNA synthetases"/>
    <property type="match status" value="1"/>
</dbReference>
<dbReference type="InterPro" id="IPR009080">
    <property type="entry name" value="tRNAsynth_Ia_anticodon-bd"/>
</dbReference>
<dbReference type="GO" id="GO:0005524">
    <property type="term" value="F:ATP binding"/>
    <property type="evidence" value="ECO:0007669"/>
    <property type="project" value="InterPro"/>
</dbReference>
<feature type="non-terminal residue" evidence="1">
    <location>
        <position position="218"/>
    </location>
</feature>
<dbReference type="GO" id="GO:0006418">
    <property type="term" value="P:tRNA aminoacylation for protein translation"/>
    <property type="evidence" value="ECO:0007669"/>
    <property type="project" value="InterPro"/>
</dbReference>
<dbReference type="AlphaFoldDB" id="A0A0M0K9B8"/>
<dbReference type="Proteomes" id="UP000037460">
    <property type="component" value="Unassembled WGS sequence"/>
</dbReference>
<dbReference type="EMBL" id="JWZX01000875">
    <property type="protein sequence ID" value="KOO35425.1"/>
    <property type="molecule type" value="Genomic_DNA"/>
</dbReference>
<comment type="caution">
    <text evidence="1">The sequence shown here is derived from an EMBL/GenBank/DDBJ whole genome shotgun (WGS) entry which is preliminary data.</text>
</comment>
<name>A0A0M0K9B8_9EUKA</name>
<reference evidence="2" key="1">
    <citation type="journal article" date="2015" name="PLoS Genet.">
        <title>Genome Sequence and Transcriptome Analyses of Chrysochromulina tobin: Metabolic Tools for Enhanced Algal Fitness in the Prominent Order Prymnesiales (Haptophyceae).</title>
        <authorList>
            <person name="Hovde B.T."/>
            <person name="Deodato C.R."/>
            <person name="Hunsperger H.M."/>
            <person name="Ryken S.A."/>
            <person name="Yost W."/>
            <person name="Jha R.K."/>
            <person name="Patterson J."/>
            <person name="Monnat R.J. Jr."/>
            <person name="Barlow S.B."/>
            <person name="Starkenburg S.R."/>
            <person name="Cattolico R.A."/>
        </authorList>
    </citation>
    <scope>NUCLEOTIDE SEQUENCE</scope>
    <source>
        <strain evidence="2">CCMP291</strain>
    </source>
</reference>
<keyword evidence="2" id="KW-1185">Reference proteome</keyword>
<sequence>MPRLTNEQLAHLLQSRAEAKARRDFAAADAIWGQLDGYGIKIIDGRQPGMIGTWAAADGRRGNTSGPDYFLDPLASAPSAATGEAPPGATISNADLIAQLQARQEAKARRDFATADAIRFALERQHRVKVYDTTKSWIANDGRKGNTVGPNFFSLDGTKLGAVMAPIITKSLAPTDDVQQQLDAVKSTLYTYEVAFESQNGYKPRTRAEWGEVWAEYE</sequence>
<accession>A0A0M0K9B8</accession>
<organism evidence="1 2">
    <name type="scientific">Chrysochromulina tobinii</name>
    <dbReference type="NCBI Taxonomy" id="1460289"/>
    <lineage>
        <taxon>Eukaryota</taxon>
        <taxon>Haptista</taxon>
        <taxon>Haptophyta</taxon>
        <taxon>Prymnesiophyceae</taxon>
        <taxon>Prymnesiales</taxon>
        <taxon>Chrysochromulinaceae</taxon>
        <taxon>Chrysochromulina</taxon>
    </lineage>
</organism>